<dbReference type="SUPFAM" id="SSF51064">
    <property type="entry name" value="Head domain of nucleotide exchange factor GrpE"/>
    <property type="match status" value="1"/>
</dbReference>
<proteinExistence type="inferred from homology"/>
<organism evidence="7 8">
    <name type="scientific">Candidatus Nanohalococcus occultus</name>
    <dbReference type="NCBI Taxonomy" id="2978047"/>
    <lineage>
        <taxon>Archaea</taxon>
        <taxon>Candidatus Nanohalarchaeota</taxon>
        <taxon>Candidatus Nanohalarchaeota incertae sedis</taxon>
        <taxon>Candidatus Nanohalococcus</taxon>
    </lineage>
</organism>
<dbReference type="GeneID" id="90589483"/>
<evidence type="ECO:0000256" key="4">
    <source>
        <dbReference type="RuleBase" id="RU004478"/>
    </source>
</evidence>
<evidence type="ECO:0000313" key="7">
    <source>
        <dbReference type="EMBL" id="WEL19080.1"/>
    </source>
</evidence>
<dbReference type="PRINTS" id="PR00773">
    <property type="entry name" value="GRPEPROTEIN"/>
</dbReference>
<evidence type="ECO:0000256" key="5">
    <source>
        <dbReference type="SAM" id="Coils"/>
    </source>
</evidence>
<keyword evidence="8" id="KW-1185">Reference proteome</keyword>
<evidence type="ECO:0000313" key="8">
    <source>
        <dbReference type="Proteomes" id="UP001218034"/>
    </source>
</evidence>
<evidence type="ECO:0000256" key="6">
    <source>
        <dbReference type="SAM" id="MobiDB-lite"/>
    </source>
</evidence>
<dbReference type="EMBL" id="CP104395">
    <property type="protein sequence ID" value="WEL19080.1"/>
    <property type="molecule type" value="Genomic_DNA"/>
</dbReference>
<accession>A0ABY8CGB4</accession>
<evidence type="ECO:0000256" key="3">
    <source>
        <dbReference type="RuleBase" id="RU000639"/>
    </source>
</evidence>
<evidence type="ECO:0000256" key="2">
    <source>
        <dbReference type="ARBA" id="ARBA00023186"/>
    </source>
</evidence>
<dbReference type="InterPro" id="IPR000740">
    <property type="entry name" value="GrpE"/>
</dbReference>
<dbReference type="Gene3D" id="2.30.22.10">
    <property type="entry name" value="Head domain of nucleotide exchange factor GrpE"/>
    <property type="match status" value="1"/>
</dbReference>
<dbReference type="HAMAP" id="MF_01151">
    <property type="entry name" value="GrpE"/>
    <property type="match status" value="1"/>
</dbReference>
<keyword evidence="5" id="KW-0175">Coiled coil</keyword>
<feature type="coiled-coil region" evidence="5">
    <location>
        <begin position="1"/>
        <end position="86"/>
    </location>
</feature>
<comment type="function">
    <text evidence="3">Participates actively in the response to hyperosmotic and heat shock by preventing the aggregation of stress-denatured proteins, in association with DnaK and GrpE. It is the nucleotide exchange factor for DnaK and may function as a thermosensor. Unfolded proteins bind initially to DnaJ; upon interaction with the DnaJ-bound protein, DnaK hydrolyzes its bound ATP, resulting in the formation of a stable complex. GrpE releases ADP from DnaK; ATP binding to DnaK triggers the release of the substrate protein, thus completing the reaction cycle. Several rounds of ATP-dependent interactions between DnaJ, DnaK and GrpE are required for fully efficient folding.</text>
</comment>
<keyword evidence="2 3" id="KW-0143">Chaperone</keyword>
<reference evidence="7 8" key="1">
    <citation type="submission" date="2022-09" db="EMBL/GenBank/DDBJ databases">
        <title>Xylan utilization by haloarchaea-nanohaloarchaea associations.</title>
        <authorList>
            <person name="Yakimov M."/>
        </authorList>
    </citation>
    <scope>NUCLEOTIDE SEQUENCE [LARGE SCALE GENOMIC DNA]</scope>
    <source>
        <strain evidence="7 8">SVXNc</strain>
    </source>
</reference>
<protein>
    <recommendedName>
        <fullName evidence="3">Protein GrpE</fullName>
    </recommendedName>
</protein>
<feature type="region of interest" description="Disordered" evidence="6">
    <location>
        <begin position="115"/>
        <end position="136"/>
    </location>
</feature>
<comment type="similarity">
    <text evidence="1 4">Belongs to the GrpE family.</text>
</comment>
<dbReference type="CDD" id="cd00446">
    <property type="entry name" value="GrpE"/>
    <property type="match status" value="1"/>
</dbReference>
<dbReference type="InterPro" id="IPR013805">
    <property type="entry name" value="GrpE_CC"/>
</dbReference>
<keyword evidence="3" id="KW-0346">Stress response</keyword>
<dbReference type="Proteomes" id="UP001218034">
    <property type="component" value="Chromosome"/>
</dbReference>
<dbReference type="Pfam" id="PF01025">
    <property type="entry name" value="GrpE"/>
    <property type="match status" value="1"/>
</dbReference>
<dbReference type="Gene3D" id="3.90.20.20">
    <property type="match status" value="1"/>
</dbReference>
<dbReference type="SUPFAM" id="SSF58014">
    <property type="entry name" value="Coiled-coil domain of nucleotide exchange factor GrpE"/>
    <property type="match status" value="1"/>
</dbReference>
<dbReference type="PANTHER" id="PTHR21237:SF23">
    <property type="entry name" value="GRPE PROTEIN HOMOLOG, MITOCHONDRIAL"/>
    <property type="match status" value="1"/>
</dbReference>
<dbReference type="RefSeq" id="WP_347721952.1">
    <property type="nucleotide sequence ID" value="NZ_CP104395.1"/>
</dbReference>
<gene>
    <name evidence="7" type="primary">grpE</name>
    <name evidence="7" type="ORF">SVXNc_0048</name>
</gene>
<name>A0ABY8CGB4_9ARCH</name>
<dbReference type="PANTHER" id="PTHR21237">
    <property type="entry name" value="GRPE PROTEIN"/>
    <property type="match status" value="1"/>
</dbReference>
<evidence type="ECO:0000256" key="1">
    <source>
        <dbReference type="ARBA" id="ARBA00009054"/>
    </source>
</evidence>
<dbReference type="InterPro" id="IPR009012">
    <property type="entry name" value="GrpE_head"/>
</dbReference>
<dbReference type="PROSITE" id="PS01071">
    <property type="entry name" value="GRPE"/>
    <property type="match status" value="1"/>
</dbReference>
<sequence length="166" mass="19593">MSYEELSREQLEEALEQLEKQAKELEESRDEWETKAKKFKADFENYKSKQDERKDRWQEKAEEDLAEDLLEVIDNLEMAIQSADEDSAVVKGVEMVADQIHDKLNKRGLEKIEAKGEEFDPNHHKAVETREHEEHNLVLEEKRNGYYFGEKVLRPSEVVVGKKEEE</sequence>